<keyword evidence="2" id="KW-1185">Reference proteome</keyword>
<gene>
    <name evidence="1" type="ORF">AZE42_14053</name>
</gene>
<comment type="caution">
    <text evidence="1">The sequence shown here is derived from an EMBL/GenBank/DDBJ whole genome shotgun (WGS) entry which is preliminary data.</text>
</comment>
<name>A0A1J8QL73_9AGAM</name>
<evidence type="ECO:0000313" key="1">
    <source>
        <dbReference type="EMBL" id="OJA20627.1"/>
    </source>
</evidence>
<evidence type="ECO:0000313" key="2">
    <source>
        <dbReference type="Proteomes" id="UP000183567"/>
    </source>
</evidence>
<dbReference type="Proteomes" id="UP000183567">
    <property type="component" value="Unassembled WGS sequence"/>
</dbReference>
<dbReference type="EMBL" id="LVVM01000483">
    <property type="protein sequence ID" value="OJA20627.1"/>
    <property type="molecule type" value="Genomic_DNA"/>
</dbReference>
<feature type="non-terminal residue" evidence="1">
    <location>
        <position position="9"/>
    </location>
</feature>
<accession>A0A1J8QL73</accession>
<proteinExistence type="predicted"/>
<organism evidence="1 2">
    <name type="scientific">Rhizopogon vesiculosus</name>
    <dbReference type="NCBI Taxonomy" id="180088"/>
    <lineage>
        <taxon>Eukaryota</taxon>
        <taxon>Fungi</taxon>
        <taxon>Dikarya</taxon>
        <taxon>Basidiomycota</taxon>
        <taxon>Agaricomycotina</taxon>
        <taxon>Agaricomycetes</taxon>
        <taxon>Agaricomycetidae</taxon>
        <taxon>Boletales</taxon>
        <taxon>Suillineae</taxon>
        <taxon>Rhizopogonaceae</taxon>
        <taxon>Rhizopogon</taxon>
    </lineage>
</organism>
<protein>
    <submittedName>
        <fullName evidence="1">Uncharacterized protein</fullName>
    </submittedName>
</protein>
<sequence length="9" mass="974">MHETGSVIT</sequence>
<reference evidence="1 2" key="1">
    <citation type="submission" date="2016-03" db="EMBL/GenBank/DDBJ databases">
        <title>Comparative genomics of the ectomycorrhizal sister species Rhizopogon vinicolor and Rhizopogon vesiculosus (Basidiomycota: Boletales) reveals a divergence of the mating type B locus.</title>
        <authorList>
            <person name="Mujic A.B."/>
            <person name="Kuo A."/>
            <person name="Tritt A."/>
            <person name="Lipzen A."/>
            <person name="Chen C."/>
            <person name="Johnson J."/>
            <person name="Sharma A."/>
            <person name="Barry K."/>
            <person name="Grigoriev I.V."/>
            <person name="Spatafora J.W."/>
        </authorList>
    </citation>
    <scope>NUCLEOTIDE SEQUENCE [LARGE SCALE GENOMIC DNA]</scope>
    <source>
        <strain evidence="1 2">AM-OR11-056</strain>
    </source>
</reference>